<keyword evidence="3" id="KW-1133">Transmembrane helix</keyword>
<name>T1CEC6_9ZZZZ</name>
<feature type="transmembrane region" description="Helical" evidence="3">
    <location>
        <begin position="55"/>
        <end position="80"/>
    </location>
</feature>
<feature type="non-terminal residue" evidence="5">
    <location>
        <position position="246"/>
    </location>
</feature>
<protein>
    <submittedName>
        <fullName evidence="5">Cadmium-/zinc-/cobalt-transporting ATPase</fullName>
    </submittedName>
</protein>
<organism evidence="5">
    <name type="scientific">mine drainage metagenome</name>
    <dbReference type="NCBI Taxonomy" id="410659"/>
    <lineage>
        <taxon>unclassified sequences</taxon>
        <taxon>metagenomes</taxon>
        <taxon>ecological metagenomes</taxon>
    </lineage>
</organism>
<dbReference type="EMBL" id="AUZY01004108">
    <property type="protein sequence ID" value="EQD65090.1"/>
    <property type="molecule type" value="Genomic_DNA"/>
</dbReference>
<evidence type="ECO:0000256" key="1">
    <source>
        <dbReference type="ARBA" id="ARBA00006024"/>
    </source>
</evidence>
<comment type="similarity">
    <text evidence="1">Belongs to the cation transport ATPase (P-type) (TC 3.A.3) family. Type IB subfamily.</text>
</comment>
<dbReference type="PANTHER" id="PTHR48085">
    <property type="entry name" value="CADMIUM/ZINC-TRANSPORTING ATPASE HMA2-RELATED"/>
    <property type="match status" value="1"/>
</dbReference>
<evidence type="ECO:0000259" key="4">
    <source>
        <dbReference type="Pfam" id="PF00122"/>
    </source>
</evidence>
<accession>T1CEC6</accession>
<evidence type="ECO:0000313" key="5">
    <source>
        <dbReference type="EMBL" id="EQD65090.1"/>
    </source>
</evidence>
<reference evidence="5" key="2">
    <citation type="journal article" date="2014" name="ISME J.">
        <title>Microbial stratification in low pH oxic and suboxic macroscopic growths along an acid mine drainage.</title>
        <authorList>
            <person name="Mendez-Garcia C."/>
            <person name="Mesa V."/>
            <person name="Sprenger R.R."/>
            <person name="Richter M."/>
            <person name="Diez M.S."/>
            <person name="Solano J."/>
            <person name="Bargiela R."/>
            <person name="Golyshina O.V."/>
            <person name="Manteca A."/>
            <person name="Ramos J.L."/>
            <person name="Gallego J.R."/>
            <person name="Llorente I."/>
            <person name="Martins Dos Santos V.A."/>
            <person name="Jensen O.N."/>
            <person name="Pelaez A.I."/>
            <person name="Sanchez J."/>
            <person name="Ferrer M."/>
        </authorList>
    </citation>
    <scope>NUCLEOTIDE SEQUENCE</scope>
</reference>
<dbReference type="PANTHER" id="PTHR48085:SF5">
    <property type="entry name" value="CADMIUM_ZINC-TRANSPORTING ATPASE HMA4-RELATED"/>
    <property type="match status" value="1"/>
</dbReference>
<comment type="caution">
    <text evidence="5">The sequence shown here is derived from an EMBL/GenBank/DDBJ whole genome shotgun (WGS) entry which is preliminary data.</text>
</comment>
<sequence>MGAVLAGLLAAGAAAALGASEISRALLVVLTAVVSAVSAVATARNLLRGEIGVDIIALLAMIGALLLGQYLVGAIIAVMLTGGTALEEYATARARRELSSLINRAPRIAHRRDTGGYTDVAVEQVAVGDTLLVKPGEVIPVDGIVGTESAVLDESSLTGESRPVKLDAGAPARSGGANAGGPFELRVTAPAAQSTYAQIIRLVQGRRGLQGAVRPVGGPLCADLSRRHLGAGGNRVVGERRGRAGA</sequence>
<feature type="transmembrane region" description="Helical" evidence="3">
    <location>
        <begin position="25"/>
        <end position="43"/>
    </location>
</feature>
<evidence type="ECO:0000256" key="2">
    <source>
        <dbReference type="SAM" id="MobiDB-lite"/>
    </source>
</evidence>
<proteinExistence type="inferred from homology"/>
<feature type="domain" description="P-type ATPase A" evidence="4">
    <location>
        <begin position="105"/>
        <end position="204"/>
    </location>
</feature>
<reference evidence="5" key="1">
    <citation type="submission" date="2013-08" db="EMBL/GenBank/DDBJ databases">
        <authorList>
            <person name="Mendez C."/>
            <person name="Richter M."/>
            <person name="Ferrer M."/>
            <person name="Sanchez J."/>
        </authorList>
    </citation>
    <scope>NUCLEOTIDE SEQUENCE</scope>
</reference>
<dbReference type="Pfam" id="PF00122">
    <property type="entry name" value="E1-E2_ATPase"/>
    <property type="match status" value="1"/>
</dbReference>
<dbReference type="Gene3D" id="2.70.150.10">
    <property type="entry name" value="Calcium-transporting ATPase, cytoplasmic transduction domain A"/>
    <property type="match status" value="1"/>
</dbReference>
<gene>
    <name evidence="5" type="ORF">B1B_06484</name>
</gene>
<keyword evidence="3" id="KW-0812">Transmembrane</keyword>
<evidence type="ECO:0000256" key="3">
    <source>
        <dbReference type="SAM" id="Phobius"/>
    </source>
</evidence>
<dbReference type="SUPFAM" id="SSF81653">
    <property type="entry name" value="Calcium ATPase, transduction domain A"/>
    <property type="match status" value="1"/>
</dbReference>
<dbReference type="GO" id="GO:0016020">
    <property type="term" value="C:membrane"/>
    <property type="evidence" value="ECO:0007669"/>
    <property type="project" value="TreeGrafter"/>
</dbReference>
<dbReference type="AlphaFoldDB" id="T1CEC6"/>
<feature type="region of interest" description="Disordered" evidence="2">
    <location>
        <begin position="156"/>
        <end position="181"/>
    </location>
</feature>
<dbReference type="GO" id="GO:0015086">
    <property type="term" value="F:cadmium ion transmembrane transporter activity"/>
    <property type="evidence" value="ECO:0007669"/>
    <property type="project" value="TreeGrafter"/>
</dbReference>
<keyword evidence="3" id="KW-0472">Membrane</keyword>
<dbReference type="InterPro" id="IPR059000">
    <property type="entry name" value="ATPase_P-type_domA"/>
</dbReference>
<dbReference type="InterPro" id="IPR051014">
    <property type="entry name" value="Cation_Transport_ATPase_IB"/>
</dbReference>
<dbReference type="InterPro" id="IPR008250">
    <property type="entry name" value="ATPase_P-typ_transduc_dom_A_sf"/>
</dbReference>